<gene>
    <name evidence="1" type="ORF">GJV77_04880</name>
</gene>
<organism evidence="1 2">
    <name type="scientific">Myroides pelagicus</name>
    <dbReference type="NCBI Taxonomy" id="270914"/>
    <lineage>
        <taxon>Bacteria</taxon>
        <taxon>Pseudomonadati</taxon>
        <taxon>Bacteroidota</taxon>
        <taxon>Flavobacteriia</taxon>
        <taxon>Flavobacteriales</taxon>
        <taxon>Flavobacteriaceae</taxon>
        <taxon>Myroides</taxon>
    </lineage>
</organism>
<dbReference type="Proteomes" id="UP000488936">
    <property type="component" value="Unassembled WGS sequence"/>
</dbReference>
<evidence type="ECO:0008006" key="3">
    <source>
        <dbReference type="Google" id="ProtNLM"/>
    </source>
</evidence>
<reference evidence="1 2" key="1">
    <citation type="journal article" date="2006" name="Int. J. Syst. Evol. Microbiol.">
        <title>Myroides pelagicus sp. nov., isolated from seawater in Thailand.</title>
        <authorList>
            <person name="Yoon J."/>
            <person name="Maneerat S."/>
            <person name="Kawai F."/>
            <person name="Yokota A."/>
        </authorList>
    </citation>
    <scope>NUCLEOTIDE SEQUENCE [LARGE SCALE GENOMIC DNA]</scope>
    <source>
        <strain evidence="1 2">SM1T</strain>
    </source>
</reference>
<sequence>MSQPAVTNGISTVEQPSVNQVAVSAAVSQSSTAEPVSTVEIPQGNSALEQKENTTRINALSLSSIQKRRALESSLEQTVVNPEDLPRNAFTYDSLMNEWKLYQDKLSRSGFMLMSSLMGMTPPRLAGSHISLEMPNAGSKLSFDEYKYELVNHLRKRLKNYDIEIEIIVNEEVKLVKKVFDNNDKLKHFIQLNDNVRLLKEKFELEF</sequence>
<dbReference type="EMBL" id="WMJY01000007">
    <property type="protein sequence ID" value="MTH29256.1"/>
    <property type="molecule type" value="Genomic_DNA"/>
</dbReference>
<evidence type="ECO:0000313" key="2">
    <source>
        <dbReference type="Proteomes" id="UP000488936"/>
    </source>
</evidence>
<dbReference type="OrthoDB" id="1467297at2"/>
<accession>A0A7K1GKB4</accession>
<comment type="caution">
    <text evidence="1">The sequence shown here is derived from an EMBL/GenBank/DDBJ whole genome shotgun (WGS) entry which is preliminary data.</text>
</comment>
<dbReference type="RefSeq" id="WP_155035234.1">
    <property type="nucleotide sequence ID" value="NZ_JAYMMG010000007.1"/>
</dbReference>
<dbReference type="AlphaFoldDB" id="A0A7K1GKB4"/>
<evidence type="ECO:0000313" key="1">
    <source>
        <dbReference type="EMBL" id="MTH29256.1"/>
    </source>
</evidence>
<proteinExistence type="predicted"/>
<name>A0A7K1GKB4_9FLAO</name>
<keyword evidence="2" id="KW-1185">Reference proteome</keyword>
<protein>
    <recommendedName>
        <fullName evidence="3">DNA polymerase III subunit gamma/tau</fullName>
    </recommendedName>
</protein>